<dbReference type="InterPro" id="IPR003749">
    <property type="entry name" value="ThiS/MoaD-like"/>
</dbReference>
<dbReference type="Pfam" id="PF02597">
    <property type="entry name" value="ThiS"/>
    <property type="match status" value="1"/>
</dbReference>
<name>A0ABS4GD82_9FIRM</name>
<dbReference type="Proteomes" id="UP001519342">
    <property type="component" value="Unassembled WGS sequence"/>
</dbReference>
<keyword evidence="2" id="KW-1185">Reference proteome</keyword>
<organism evidence="1 2">
    <name type="scientific">Sedimentibacter acidaminivorans</name>
    <dbReference type="NCBI Taxonomy" id="913099"/>
    <lineage>
        <taxon>Bacteria</taxon>
        <taxon>Bacillati</taxon>
        <taxon>Bacillota</taxon>
        <taxon>Tissierellia</taxon>
        <taxon>Sedimentibacter</taxon>
    </lineage>
</organism>
<dbReference type="RefSeq" id="WP_245210379.1">
    <property type="nucleotide sequence ID" value="NZ_JAGGKS010000004.1"/>
</dbReference>
<accession>A0ABS4GD82</accession>
<reference evidence="1 2" key="1">
    <citation type="submission" date="2021-03" db="EMBL/GenBank/DDBJ databases">
        <title>Genomic Encyclopedia of Type Strains, Phase IV (KMG-IV): sequencing the most valuable type-strain genomes for metagenomic binning, comparative biology and taxonomic classification.</title>
        <authorList>
            <person name="Goeker M."/>
        </authorList>
    </citation>
    <scope>NUCLEOTIDE SEQUENCE [LARGE SCALE GENOMIC DNA]</scope>
    <source>
        <strain evidence="1 2">DSM 24004</strain>
    </source>
</reference>
<comment type="caution">
    <text evidence="1">The sequence shown here is derived from an EMBL/GenBank/DDBJ whole genome shotgun (WGS) entry which is preliminary data.</text>
</comment>
<dbReference type="EMBL" id="JAGGKS010000004">
    <property type="protein sequence ID" value="MBP1925658.1"/>
    <property type="molecule type" value="Genomic_DNA"/>
</dbReference>
<sequence>MNQVEVIQIIKLNGRDFPWEAGMTVEDIMNKKNFIFPKIIVKINNQHIEVEDYPTTIVNDGDNVQMIHLLAGG</sequence>
<protein>
    <submittedName>
        <fullName evidence="1">Sulfur carrier protein</fullName>
    </submittedName>
</protein>
<dbReference type="InterPro" id="IPR012675">
    <property type="entry name" value="Beta-grasp_dom_sf"/>
</dbReference>
<proteinExistence type="predicted"/>
<evidence type="ECO:0000313" key="2">
    <source>
        <dbReference type="Proteomes" id="UP001519342"/>
    </source>
</evidence>
<dbReference type="InterPro" id="IPR010035">
    <property type="entry name" value="Thi_S"/>
</dbReference>
<dbReference type="SUPFAM" id="SSF54285">
    <property type="entry name" value="MoaD/ThiS"/>
    <property type="match status" value="1"/>
</dbReference>
<evidence type="ECO:0000313" key="1">
    <source>
        <dbReference type="EMBL" id="MBP1925658.1"/>
    </source>
</evidence>
<dbReference type="Gene3D" id="3.10.20.30">
    <property type="match status" value="1"/>
</dbReference>
<dbReference type="CDD" id="cd00565">
    <property type="entry name" value="Ubl_ThiS"/>
    <property type="match status" value="1"/>
</dbReference>
<dbReference type="InterPro" id="IPR016155">
    <property type="entry name" value="Mopterin_synth/thiamin_S_b"/>
</dbReference>
<dbReference type="NCBIfam" id="TIGR01683">
    <property type="entry name" value="thiS"/>
    <property type="match status" value="1"/>
</dbReference>
<gene>
    <name evidence="1" type="ORF">J2Z76_001519</name>
</gene>